<proteinExistence type="predicted"/>
<dbReference type="Proteomes" id="UP001382935">
    <property type="component" value="Chromosome"/>
</dbReference>
<protein>
    <submittedName>
        <fullName evidence="2">FG-GAP-like repeat-containing protein</fullName>
    </submittedName>
</protein>
<reference evidence="2 3" key="1">
    <citation type="submission" date="2024-02" db="EMBL/GenBank/DDBJ databases">
        <title>Full genome sequence of Sphingomonas kaistensis.</title>
        <authorList>
            <person name="Poletto B.L."/>
            <person name="Silva G."/>
            <person name="Galante D."/>
            <person name="Campos K.R."/>
            <person name="Santos M.B.N."/>
            <person name="Sacchi C.T."/>
        </authorList>
    </citation>
    <scope>NUCLEOTIDE SEQUENCE [LARGE SCALE GENOMIC DNA]</scope>
    <source>
        <strain evidence="2 3">MA4R</strain>
    </source>
</reference>
<evidence type="ECO:0000313" key="2">
    <source>
        <dbReference type="EMBL" id="WWM70545.1"/>
    </source>
</evidence>
<keyword evidence="1" id="KW-0732">Signal</keyword>
<dbReference type="PRINTS" id="PR00313">
    <property type="entry name" value="CABNDNGRPT"/>
</dbReference>
<dbReference type="InterPro" id="IPR013517">
    <property type="entry name" value="FG-GAP"/>
</dbReference>
<dbReference type="SUPFAM" id="SSF51120">
    <property type="entry name" value="beta-Roll"/>
    <property type="match status" value="1"/>
</dbReference>
<dbReference type="SUPFAM" id="SSF69318">
    <property type="entry name" value="Integrin alpha N-terminal domain"/>
    <property type="match status" value="1"/>
</dbReference>
<evidence type="ECO:0000313" key="3">
    <source>
        <dbReference type="Proteomes" id="UP001382935"/>
    </source>
</evidence>
<dbReference type="EMBL" id="CP145607">
    <property type="protein sequence ID" value="WWM70545.1"/>
    <property type="molecule type" value="Genomic_DNA"/>
</dbReference>
<dbReference type="PANTHER" id="PTHR45460:SF2">
    <property type="entry name" value="ALPHA 1,3 GLUCANASE, GH71 FAMILY (EUROFUNG)"/>
    <property type="match status" value="1"/>
</dbReference>
<dbReference type="Gene3D" id="2.130.10.130">
    <property type="entry name" value="Integrin alpha, N-terminal"/>
    <property type="match status" value="1"/>
</dbReference>
<accession>A0ABZ2G437</accession>
<sequence>MSRLVAFEQFDISSLDLNLYLRTSVSSQLTKDAQARFAGVTYQDQFKIQSSNGTELVILGSNLALDASGRLVSGTVNFVGVVETSSQRLYWYTAGVNIGASAVYDAVATPSNTDELGLFATAFAGSDTVVGSVNNDKLTGFAGNDTITGGLGVDRLEGGDGNDTFFDSAAGLNGDLIADFNVGDRIIVSDATYGNFRGNVSGTTLNFTGGSLTLGSTLNVPLVVNAVQGGGVALSIFTSQFTATGSILVNDFAVGAGGWSSQDKYPRHIADVNGDGFQDIVGFGQSGVLVSFGSASGSFTGARLVFADFGQASGWSSDNQFHRELADVNGDGRADIVGFGIAGTLVSFARADGSFTNPILGIANFNPNNGWSSQDSFARATGDVNGDGKADIIGFGTAGTYVALGNGDGTFAAAKLGLNDFGVNQGWTSDNGFHRTVADVNGDGFDDIIGFGYAGALVALSKGDGTFSAPTLAVNNFGQNQGWSSQNNFARAVADVNGDGKADVVGFGIAGTFVAYGLDNGGFSAARFDLNDFGANQGWTNDNIFHHDLADINGDGTIDIVGFGTSGVLAGYNQGHWLI</sequence>
<dbReference type="Pfam" id="PF00353">
    <property type="entry name" value="HemolysinCabind"/>
    <property type="match status" value="1"/>
</dbReference>
<dbReference type="InterPro" id="IPR028994">
    <property type="entry name" value="Integrin_alpha_N"/>
</dbReference>
<dbReference type="PROSITE" id="PS00330">
    <property type="entry name" value="HEMOLYSIN_CALCIUM"/>
    <property type="match status" value="2"/>
</dbReference>
<dbReference type="RefSeq" id="WP_338503385.1">
    <property type="nucleotide sequence ID" value="NZ_CP145607.1"/>
</dbReference>
<name>A0ABZ2G437_9SPHN</name>
<organism evidence="2 3">
    <name type="scientific">Sphingomonas kaistensis</name>
    <dbReference type="NCBI Taxonomy" id="298708"/>
    <lineage>
        <taxon>Bacteria</taxon>
        <taxon>Pseudomonadati</taxon>
        <taxon>Pseudomonadota</taxon>
        <taxon>Alphaproteobacteria</taxon>
        <taxon>Sphingomonadales</taxon>
        <taxon>Sphingomonadaceae</taxon>
        <taxon>Sphingomonas</taxon>
    </lineage>
</organism>
<dbReference type="InterPro" id="IPR001343">
    <property type="entry name" value="Hemolysn_Ca-bd"/>
</dbReference>
<dbReference type="InterPro" id="IPR011049">
    <property type="entry name" value="Serralysin-like_metalloprot_C"/>
</dbReference>
<gene>
    <name evidence="2" type="ORF">V6R86_07625</name>
</gene>
<dbReference type="InterPro" id="IPR018511">
    <property type="entry name" value="Hemolysin-typ_Ca-bd_CS"/>
</dbReference>
<dbReference type="PANTHER" id="PTHR45460">
    <property type="entry name" value="SIMILAR TO CYSTEINE PROTEINASE"/>
    <property type="match status" value="1"/>
</dbReference>
<evidence type="ECO:0000256" key="1">
    <source>
        <dbReference type="ARBA" id="ARBA00022729"/>
    </source>
</evidence>
<dbReference type="Gene3D" id="2.150.10.10">
    <property type="entry name" value="Serralysin-like metalloprotease, C-terminal"/>
    <property type="match status" value="1"/>
</dbReference>
<keyword evidence="3" id="KW-1185">Reference proteome</keyword>
<dbReference type="Pfam" id="PF13517">
    <property type="entry name" value="FG-GAP_3"/>
    <property type="match status" value="2"/>
</dbReference>